<keyword evidence="3 10" id="KW-0813">Transport</keyword>
<dbReference type="STRING" id="283909.R7TKL0"/>
<keyword evidence="4 9" id="KW-0812">Transmembrane</keyword>
<sequence>METTLDAVPLGGVQPNHSADAAIDFIGGVAGGTASVYVGQPLDTVKVKMQTFPTMYKNAFTCFTSTFRKEGIARGLYAGTTPSLWAQVSENAILFMAYGMCQKAVMNITGHSDVKELSVLHKATAGGCAAFFSSLTLCPTELIKCKQQAMQEMMSVGQLKGDRIGPWGLTKQILREEGIRGMFRGLVPTFAREMPGYFFFFGGYEASRSLLTPAGKDKDDLESWKTALCGGIGGATLWILVFPTDVIKSRIQVLGAREGILSVFLSIFRNEGFLALYKGLGPTLLRTFPATGALFLAYENSTKILNSAFYGSNVPSHPLHSAN</sequence>
<accession>R7TKL0</accession>
<organism evidence="11">
    <name type="scientific">Capitella teleta</name>
    <name type="common">Polychaete worm</name>
    <dbReference type="NCBI Taxonomy" id="283909"/>
    <lineage>
        <taxon>Eukaryota</taxon>
        <taxon>Metazoa</taxon>
        <taxon>Spiralia</taxon>
        <taxon>Lophotrochozoa</taxon>
        <taxon>Annelida</taxon>
        <taxon>Polychaeta</taxon>
        <taxon>Sedentaria</taxon>
        <taxon>Scolecida</taxon>
        <taxon>Capitellidae</taxon>
        <taxon>Capitella</taxon>
    </lineage>
</organism>
<dbReference type="PROSITE" id="PS50920">
    <property type="entry name" value="SOLCAR"/>
    <property type="match status" value="3"/>
</dbReference>
<dbReference type="InterPro" id="IPR018108">
    <property type="entry name" value="MCP_transmembrane"/>
</dbReference>
<dbReference type="FunFam" id="1.50.40.10:FF:000225">
    <property type="entry name" value="Mitochondrial ornithine transporter 1"/>
    <property type="match status" value="1"/>
</dbReference>
<dbReference type="EnsemblMetazoa" id="CapteT173420">
    <property type="protein sequence ID" value="CapteP173420"/>
    <property type="gene ID" value="CapteG173420"/>
</dbReference>
<dbReference type="Pfam" id="PF00153">
    <property type="entry name" value="Mito_carr"/>
    <property type="match status" value="3"/>
</dbReference>
<feature type="repeat" description="Solcar" evidence="9">
    <location>
        <begin position="19"/>
        <end position="104"/>
    </location>
</feature>
<protein>
    <recommendedName>
        <fullName evidence="14">Mitochondrial ornithine transporter 1</fullName>
    </recommendedName>
</protein>
<keyword evidence="7" id="KW-0496">Mitochondrion</keyword>
<dbReference type="GO" id="GO:0031966">
    <property type="term" value="C:mitochondrial membrane"/>
    <property type="evidence" value="ECO:0007669"/>
    <property type="project" value="UniProtKB-SubCell"/>
</dbReference>
<dbReference type="FunCoup" id="R7TKL0">
    <property type="interactions" value="299"/>
</dbReference>
<dbReference type="Gene3D" id="1.50.40.10">
    <property type="entry name" value="Mitochondrial carrier domain"/>
    <property type="match status" value="2"/>
</dbReference>
<evidence type="ECO:0000313" key="13">
    <source>
        <dbReference type="Proteomes" id="UP000014760"/>
    </source>
</evidence>
<dbReference type="SUPFAM" id="SSF103506">
    <property type="entry name" value="Mitochondrial carrier"/>
    <property type="match status" value="1"/>
</dbReference>
<dbReference type="GO" id="GO:0000064">
    <property type="term" value="F:L-ornithine transmembrane transporter activity"/>
    <property type="evidence" value="ECO:0007669"/>
    <property type="project" value="TreeGrafter"/>
</dbReference>
<evidence type="ECO:0000256" key="4">
    <source>
        <dbReference type="ARBA" id="ARBA00022692"/>
    </source>
</evidence>
<reference evidence="11 13" key="2">
    <citation type="journal article" date="2013" name="Nature">
        <title>Insights into bilaterian evolution from three spiralian genomes.</title>
        <authorList>
            <person name="Simakov O."/>
            <person name="Marletaz F."/>
            <person name="Cho S.J."/>
            <person name="Edsinger-Gonzales E."/>
            <person name="Havlak P."/>
            <person name="Hellsten U."/>
            <person name="Kuo D.H."/>
            <person name="Larsson T."/>
            <person name="Lv J."/>
            <person name="Arendt D."/>
            <person name="Savage R."/>
            <person name="Osoegawa K."/>
            <person name="de Jong P."/>
            <person name="Grimwood J."/>
            <person name="Chapman J.A."/>
            <person name="Shapiro H."/>
            <person name="Aerts A."/>
            <person name="Otillar R.P."/>
            <person name="Terry A.Y."/>
            <person name="Boore J.L."/>
            <person name="Grigoriev I.V."/>
            <person name="Lindberg D.R."/>
            <person name="Seaver E.C."/>
            <person name="Weisblat D.A."/>
            <person name="Putnam N.H."/>
            <person name="Rokhsar D.S."/>
        </authorList>
    </citation>
    <scope>NUCLEOTIDE SEQUENCE</scope>
    <source>
        <strain evidence="11 13">I ESC-2004</strain>
    </source>
</reference>
<dbReference type="PANTHER" id="PTHR45624:SF12">
    <property type="entry name" value="MITOCHONDRIAL ORNITHINE TRANSPORTER 1"/>
    <property type="match status" value="1"/>
</dbReference>
<evidence type="ECO:0000256" key="2">
    <source>
        <dbReference type="ARBA" id="ARBA00006375"/>
    </source>
</evidence>
<evidence type="ECO:0000256" key="1">
    <source>
        <dbReference type="ARBA" id="ARBA00004225"/>
    </source>
</evidence>
<evidence type="ECO:0000256" key="6">
    <source>
        <dbReference type="ARBA" id="ARBA00022989"/>
    </source>
</evidence>
<evidence type="ECO:0000256" key="3">
    <source>
        <dbReference type="ARBA" id="ARBA00022448"/>
    </source>
</evidence>
<proteinExistence type="inferred from homology"/>
<evidence type="ECO:0000313" key="12">
    <source>
        <dbReference type="EnsemblMetazoa" id="CapteP173420"/>
    </source>
</evidence>
<comment type="subcellular location">
    <subcellularLocation>
        <location evidence="1">Mitochondrion membrane</location>
        <topology evidence="1">Multi-pass membrane protein</topology>
    </subcellularLocation>
</comment>
<evidence type="ECO:0000256" key="9">
    <source>
        <dbReference type="PROSITE-ProRule" id="PRU00282"/>
    </source>
</evidence>
<dbReference type="Proteomes" id="UP000014760">
    <property type="component" value="Unassembled WGS sequence"/>
</dbReference>
<dbReference type="PANTHER" id="PTHR45624">
    <property type="entry name" value="MITOCHONDRIAL BASIC AMINO ACIDS TRANSPORTER-RELATED"/>
    <property type="match status" value="1"/>
</dbReference>
<dbReference type="AlphaFoldDB" id="R7TKL0"/>
<reference evidence="12" key="3">
    <citation type="submission" date="2015-06" db="UniProtKB">
        <authorList>
            <consortium name="EnsemblMetazoa"/>
        </authorList>
    </citation>
    <scope>IDENTIFICATION</scope>
</reference>
<reference evidence="13" key="1">
    <citation type="submission" date="2012-12" db="EMBL/GenBank/DDBJ databases">
        <authorList>
            <person name="Hellsten U."/>
            <person name="Grimwood J."/>
            <person name="Chapman J.A."/>
            <person name="Shapiro H."/>
            <person name="Aerts A."/>
            <person name="Otillar R.P."/>
            <person name="Terry A.Y."/>
            <person name="Boore J.L."/>
            <person name="Simakov O."/>
            <person name="Marletaz F."/>
            <person name="Cho S.-J."/>
            <person name="Edsinger-Gonzales E."/>
            <person name="Havlak P."/>
            <person name="Kuo D.-H."/>
            <person name="Larsson T."/>
            <person name="Lv J."/>
            <person name="Arendt D."/>
            <person name="Savage R."/>
            <person name="Osoegawa K."/>
            <person name="de Jong P."/>
            <person name="Lindberg D.R."/>
            <person name="Seaver E.C."/>
            <person name="Weisblat D.A."/>
            <person name="Putnam N.H."/>
            <person name="Grigoriev I.V."/>
            <person name="Rokhsar D.S."/>
        </authorList>
    </citation>
    <scope>NUCLEOTIDE SEQUENCE</scope>
    <source>
        <strain evidence="13">I ESC-2004</strain>
    </source>
</reference>
<keyword evidence="6" id="KW-1133">Transmembrane helix</keyword>
<dbReference type="InterPro" id="IPR023395">
    <property type="entry name" value="MCP_dom_sf"/>
</dbReference>
<keyword evidence="13" id="KW-1185">Reference proteome</keyword>
<gene>
    <name evidence="11" type="ORF">CAPTEDRAFT_173420</name>
</gene>
<name>R7TKL0_CAPTE</name>
<dbReference type="EMBL" id="AMQN01002564">
    <property type="status" value="NOT_ANNOTATED_CDS"/>
    <property type="molecule type" value="Genomic_DNA"/>
</dbReference>
<evidence type="ECO:0000256" key="10">
    <source>
        <dbReference type="RuleBase" id="RU000488"/>
    </source>
</evidence>
<feature type="repeat" description="Solcar" evidence="9">
    <location>
        <begin position="225"/>
        <end position="304"/>
    </location>
</feature>
<keyword evidence="5" id="KW-0677">Repeat</keyword>
<dbReference type="OrthoDB" id="409586at2759"/>
<dbReference type="OMA" id="VEMFKIR"/>
<keyword evidence="8 9" id="KW-0472">Membrane</keyword>
<evidence type="ECO:0000256" key="5">
    <source>
        <dbReference type="ARBA" id="ARBA00022737"/>
    </source>
</evidence>
<evidence type="ECO:0008006" key="14">
    <source>
        <dbReference type="Google" id="ProtNLM"/>
    </source>
</evidence>
<comment type="similarity">
    <text evidence="2 10">Belongs to the mitochondrial carrier (TC 2.A.29) family.</text>
</comment>
<evidence type="ECO:0000256" key="8">
    <source>
        <dbReference type="ARBA" id="ARBA00023136"/>
    </source>
</evidence>
<evidence type="ECO:0000313" key="11">
    <source>
        <dbReference type="EMBL" id="ELT94037.1"/>
    </source>
</evidence>
<dbReference type="HOGENOM" id="CLU_015166_16_3_1"/>
<dbReference type="InterPro" id="IPR050567">
    <property type="entry name" value="Mitochondrial_Carrier"/>
</dbReference>
<dbReference type="GO" id="GO:1990575">
    <property type="term" value="P:mitochondrial L-ornithine transmembrane transport"/>
    <property type="evidence" value="ECO:0007669"/>
    <property type="project" value="TreeGrafter"/>
</dbReference>
<evidence type="ECO:0000256" key="7">
    <source>
        <dbReference type="ARBA" id="ARBA00023128"/>
    </source>
</evidence>
<dbReference type="EMBL" id="KB309538">
    <property type="protein sequence ID" value="ELT94037.1"/>
    <property type="molecule type" value="Genomic_DNA"/>
</dbReference>
<feature type="repeat" description="Solcar" evidence="9">
    <location>
        <begin position="117"/>
        <end position="210"/>
    </location>
</feature>